<keyword evidence="6" id="KW-0378">Hydrolase</keyword>
<keyword evidence="6" id="KW-0479">Metal-binding</keyword>
<protein>
    <recommendedName>
        <fullName evidence="6">Decapping nuclease</fullName>
        <ecNumber evidence="6">3.6.1.-</ecNumber>
    </recommendedName>
</protein>
<dbReference type="InterPro" id="IPR039039">
    <property type="entry name" value="RAI1-like_fam"/>
</dbReference>
<organism evidence="9 10">
    <name type="scientific">Armillaria solidipes</name>
    <dbReference type="NCBI Taxonomy" id="1076256"/>
    <lineage>
        <taxon>Eukaryota</taxon>
        <taxon>Fungi</taxon>
        <taxon>Dikarya</taxon>
        <taxon>Basidiomycota</taxon>
        <taxon>Agaricomycotina</taxon>
        <taxon>Agaricomycetes</taxon>
        <taxon>Agaricomycetidae</taxon>
        <taxon>Agaricales</taxon>
        <taxon>Marasmiineae</taxon>
        <taxon>Physalacriaceae</taxon>
        <taxon>Armillaria</taxon>
    </lineage>
</organism>
<comment type="function">
    <text evidence="6">Decapping enzyme for NAD-capped RNAs: specifically hydrolyzes the nicotinamide adenine dinucleotide (NAD) cap from a subset of RNAs by removing the entire NAD moiety from the 5'-end of an NAD-capped RNA.</text>
</comment>
<keyword evidence="6" id="KW-0547">Nucleotide-binding</keyword>
<evidence type="ECO:0000256" key="4">
    <source>
        <dbReference type="ARBA" id="ARBA00044692"/>
    </source>
</evidence>
<comment type="catalytic activity">
    <reaction evidence="3">
        <text>a 5'-end (N(7)-methyl 5'-triphosphoguanosine)-ribonucleoside-ribonucleotide in mRNA + H2O = a (N(7)-methyl 5'-triphosphoguanosine)-nucleoside + a 5'-end phospho-ribonucleoside in mRNA + H(+)</text>
        <dbReference type="Rhea" id="RHEA:66928"/>
        <dbReference type="Rhea" id="RHEA-COMP:15692"/>
        <dbReference type="Rhea" id="RHEA-COMP:17313"/>
        <dbReference type="ChEBI" id="CHEBI:15377"/>
        <dbReference type="ChEBI" id="CHEBI:15378"/>
        <dbReference type="ChEBI" id="CHEBI:138282"/>
        <dbReference type="ChEBI" id="CHEBI:172876"/>
        <dbReference type="ChEBI" id="CHEBI:172877"/>
    </reaction>
    <physiologicalReaction direction="left-to-right" evidence="3">
        <dbReference type="Rhea" id="RHEA:66929"/>
    </physiologicalReaction>
</comment>
<comment type="subcellular location">
    <subcellularLocation>
        <location evidence="6">Nucleus</location>
    </subcellularLocation>
</comment>
<evidence type="ECO:0000256" key="5">
    <source>
        <dbReference type="ARBA" id="ARBA00048124"/>
    </source>
</evidence>
<name>A0A2H3CGF2_9AGAR</name>
<dbReference type="GO" id="GO:0005634">
    <property type="term" value="C:nucleus"/>
    <property type="evidence" value="ECO:0007669"/>
    <property type="project" value="UniProtKB-SubCell"/>
</dbReference>
<keyword evidence="6" id="KW-0694">RNA-binding</keyword>
<dbReference type="EMBL" id="KZ293417">
    <property type="protein sequence ID" value="PBK75857.1"/>
    <property type="molecule type" value="Genomic_DNA"/>
</dbReference>
<dbReference type="AlphaFoldDB" id="A0A2H3CGF2"/>
<evidence type="ECO:0000256" key="7">
    <source>
        <dbReference type="SAM" id="MobiDB-lite"/>
    </source>
</evidence>
<dbReference type="PANTHER" id="PTHR12395">
    <property type="entry name" value="DOM-3 RELATED"/>
    <property type="match status" value="1"/>
</dbReference>
<comment type="cofactor">
    <cofactor evidence="1 6">
        <name>a divalent metal cation</name>
        <dbReference type="ChEBI" id="CHEBI:60240"/>
    </cofactor>
</comment>
<keyword evidence="10" id="KW-1185">Reference proteome</keyword>
<dbReference type="PANTHER" id="PTHR12395:SF9">
    <property type="entry name" value="DECAPPING AND EXORIBONUCLEASE PROTEIN"/>
    <property type="match status" value="1"/>
</dbReference>
<comment type="catalytic activity">
    <reaction evidence="4">
        <text>a 5'-end triphospho-ribonucleoside in mRNA + H2O = a 5'-end phospho-ribonucleoside in mRNA + diphosphate + H(+)</text>
        <dbReference type="Rhea" id="RHEA:78683"/>
        <dbReference type="Rhea" id="RHEA-COMP:15692"/>
        <dbReference type="Rhea" id="RHEA-COMP:17164"/>
        <dbReference type="ChEBI" id="CHEBI:15377"/>
        <dbReference type="ChEBI" id="CHEBI:15378"/>
        <dbReference type="ChEBI" id="CHEBI:33019"/>
        <dbReference type="ChEBI" id="CHEBI:138282"/>
        <dbReference type="ChEBI" id="CHEBI:167618"/>
    </reaction>
    <physiologicalReaction direction="left-to-right" evidence="4">
        <dbReference type="Rhea" id="RHEA:78684"/>
    </physiologicalReaction>
</comment>
<accession>A0A2H3CGF2</accession>
<dbReference type="GO" id="GO:0003723">
    <property type="term" value="F:RNA binding"/>
    <property type="evidence" value="ECO:0007669"/>
    <property type="project" value="UniProtKB-KW"/>
</dbReference>
<dbReference type="GO" id="GO:0000956">
    <property type="term" value="P:nuclear-transcribed mRNA catabolic process"/>
    <property type="evidence" value="ECO:0007669"/>
    <property type="project" value="TreeGrafter"/>
</dbReference>
<feature type="region of interest" description="Disordered" evidence="7">
    <location>
        <begin position="190"/>
        <end position="210"/>
    </location>
</feature>
<evidence type="ECO:0000256" key="3">
    <source>
        <dbReference type="ARBA" id="ARBA00044676"/>
    </source>
</evidence>
<dbReference type="EC" id="3.6.1.-" evidence="6"/>
<evidence type="ECO:0000313" key="9">
    <source>
        <dbReference type="EMBL" id="PBK75857.1"/>
    </source>
</evidence>
<dbReference type="Proteomes" id="UP000218334">
    <property type="component" value="Unassembled WGS sequence"/>
</dbReference>
<feature type="domain" description="RAI1-like" evidence="8">
    <location>
        <begin position="47"/>
        <end position="391"/>
    </location>
</feature>
<keyword evidence="6" id="KW-0539">Nucleus</keyword>
<proteinExistence type="inferred from homology"/>
<dbReference type="Pfam" id="PF08652">
    <property type="entry name" value="RAI1"/>
    <property type="match status" value="1"/>
</dbReference>
<evidence type="ECO:0000259" key="8">
    <source>
        <dbReference type="Pfam" id="PF08652"/>
    </source>
</evidence>
<evidence type="ECO:0000256" key="2">
    <source>
        <dbReference type="ARBA" id="ARBA00006562"/>
    </source>
</evidence>
<dbReference type="GO" id="GO:0034353">
    <property type="term" value="F:mRNA 5'-diphosphatase activity"/>
    <property type="evidence" value="ECO:0007669"/>
    <property type="project" value="TreeGrafter"/>
</dbReference>
<comment type="catalytic activity">
    <reaction evidence="5">
        <text>a 5'-end NAD(+)-phospho-ribonucleoside in mRNA + H2O = a 5'-end phospho-ribonucleoside in mRNA + NAD(+) + H(+)</text>
        <dbReference type="Rhea" id="RHEA:60880"/>
        <dbReference type="Rhea" id="RHEA-COMP:15692"/>
        <dbReference type="Rhea" id="RHEA-COMP:15698"/>
        <dbReference type="ChEBI" id="CHEBI:15377"/>
        <dbReference type="ChEBI" id="CHEBI:15378"/>
        <dbReference type="ChEBI" id="CHEBI:57540"/>
        <dbReference type="ChEBI" id="CHEBI:138282"/>
        <dbReference type="ChEBI" id="CHEBI:144029"/>
    </reaction>
    <physiologicalReaction direction="left-to-right" evidence="5">
        <dbReference type="Rhea" id="RHEA:60881"/>
    </physiologicalReaction>
</comment>
<keyword evidence="6" id="KW-0540">Nuclease</keyword>
<dbReference type="GO" id="GO:0046872">
    <property type="term" value="F:metal ion binding"/>
    <property type="evidence" value="ECO:0007669"/>
    <property type="project" value="UniProtKB-KW"/>
</dbReference>
<comment type="similarity">
    <text evidence="2 6">Belongs to the DXO/Dom3Z family.</text>
</comment>
<dbReference type="GO" id="GO:0110155">
    <property type="term" value="P:NAD-cap decapping"/>
    <property type="evidence" value="ECO:0007669"/>
    <property type="project" value="TreeGrafter"/>
</dbReference>
<dbReference type="GO" id="GO:0005829">
    <property type="term" value="C:cytosol"/>
    <property type="evidence" value="ECO:0007669"/>
    <property type="project" value="TreeGrafter"/>
</dbReference>
<evidence type="ECO:0000256" key="6">
    <source>
        <dbReference type="RuleBase" id="RU367113"/>
    </source>
</evidence>
<dbReference type="GO" id="GO:0000166">
    <property type="term" value="F:nucleotide binding"/>
    <property type="evidence" value="ECO:0007669"/>
    <property type="project" value="UniProtKB-KW"/>
</dbReference>
<evidence type="ECO:0000313" key="10">
    <source>
        <dbReference type="Proteomes" id="UP000218334"/>
    </source>
</evidence>
<dbReference type="STRING" id="1076256.A0A2H3CGF2"/>
<dbReference type="GO" id="GO:0004518">
    <property type="term" value="F:nuclease activity"/>
    <property type="evidence" value="ECO:0007669"/>
    <property type="project" value="UniProtKB-KW"/>
</dbReference>
<sequence length="413" mass="46535">MSKRKASELLCESEISRGTKSRRLEDGNSISYPDLTLSHAKAPTPFQKPMPIISFSYTPSRTLEFNDLALRYFVDPPIGAQLSYGYDKWIRRPEEKGRIDGLLKALSRVKSNGKVALDDVAVVSWRGVMTRILTAPYEDRDGWELNVMCINGTMYFEEHISNQKLSEKENMEPRHRKQSYFGYAFESYGTSATPRRPSPKPGSKDPPGWGGDVDTNVQWCSVVRTKLGNNRLIIGGEVDCVRDRYTGTTDSFVELKTSLTIRGPHDEAKFEKKLLKFYFQSFLLGVPEITVGFRTPSGEVTTVQSFDTTKIPRLVRGKAGSWDPSICLNWGEEILTFLKKILQGSDADKASVWRVKFVPKEGVTIVKLTDNLVDEVVNGEERVGFLPKWYWDEMETVATVAQSTSGSVAGWQI</sequence>
<dbReference type="InterPro" id="IPR013961">
    <property type="entry name" value="RAI1"/>
</dbReference>
<evidence type="ECO:0000256" key="1">
    <source>
        <dbReference type="ARBA" id="ARBA00001968"/>
    </source>
</evidence>
<gene>
    <name evidence="9" type="ORF">ARMSODRAFT_411764</name>
</gene>
<reference evidence="10" key="1">
    <citation type="journal article" date="2017" name="Nat. Ecol. Evol.">
        <title>Genome expansion and lineage-specific genetic innovations in the forest pathogenic fungi Armillaria.</title>
        <authorList>
            <person name="Sipos G."/>
            <person name="Prasanna A.N."/>
            <person name="Walter M.C."/>
            <person name="O'Connor E."/>
            <person name="Balint B."/>
            <person name="Krizsan K."/>
            <person name="Kiss B."/>
            <person name="Hess J."/>
            <person name="Varga T."/>
            <person name="Slot J."/>
            <person name="Riley R."/>
            <person name="Boka B."/>
            <person name="Rigling D."/>
            <person name="Barry K."/>
            <person name="Lee J."/>
            <person name="Mihaltcheva S."/>
            <person name="LaButti K."/>
            <person name="Lipzen A."/>
            <person name="Waldron R."/>
            <person name="Moloney N.M."/>
            <person name="Sperisen C."/>
            <person name="Kredics L."/>
            <person name="Vagvoelgyi C."/>
            <person name="Patrignani A."/>
            <person name="Fitzpatrick D."/>
            <person name="Nagy I."/>
            <person name="Doyle S."/>
            <person name="Anderson J.B."/>
            <person name="Grigoriev I.V."/>
            <person name="Gueldener U."/>
            <person name="Muensterkoetter M."/>
            <person name="Nagy L.G."/>
        </authorList>
    </citation>
    <scope>NUCLEOTIDE SEQUENCE [LARGE SCALE GENOMIC DNA]</scope>
    <source>
        <strain evidence="10">28-4</strain>
    </source>
</reference>